<gene>
    <name evidence="10" type="ORF">SAMN05660909_02773</name>
</gene>
<dbReference type="InterPro" id="IPR013482">
    <property type="entry name" value="Molybde_CF_guanTrfase"/>
</dbReference>
<evidence type="ECO:0000256" key="3">
    <source>
        <dbReference type="ARBA" id="ARBA00022723"/>
    </source>
</evidence>
<sequence>MTFPNNLNGTANIKGLILCGGYSTRMQEDKSMIAYHGVPQWKYLAEVLQQLVPEVYLSCREDQLPGFESYDRFIVDSVPAKGPSAGLLSAHQKEPGTAWLVVACDLPLLSAESLHYLLQHRNPAKAATTFVSPVNHLAEPLITIWEPAALNALKRNVENGMNCPRKTLLNIDIELLNNPRAEEQFNANTPEDRDTALKSGR</sequence>
<dbReference type="CDD" id="cd02503">
    <property type="entry name" value="MobA"/>
    <property type="match status" value="1"/>
</dbReference>
<evidence type="ECO:0000313" key="10">
    <source>
        <dbReference type="EMBL" id="SEA63405.1"/>
    </source>
</evidence>
<keyword evidence="4" id="KW-0547">Nucleotide-binding</keyword>
<feature type="region of interest" description="Disordered" evidence="8">
    <location>
        <begin position="182"/>
        <end position="201"/>
    </location>
</feature>
<feature type="domain" description="MobA-like NTP transferase" evidence="9">
    <location>
        <begin position="15"/>
        <end position="157"/>
    </location>
</feature>
<keyword evidence="3" id="KW-0479">Metal-binding</keyword>
<evidence type="ECO:0000256" key="8">
    <source>
        <dbReference type="SAM" id="MobiDB-lite"/>
    </source>
</evidence>
<evidence type="ECO:0000256" key="5">
    <source>
        <dbReference type="ARBA" id="ARBA00022842"/>
    </source>
</evidence>
<keyword evidence="6" id="KW-0342">GTP-binding</keyword>
<feature type="compositionally biased region" description="Basic and acidic residues" evidence="8">
    <location>
        <begin position="190"/>
        <end position="201"/>
    </location>
</feature>
<evidence type="ECO:0000256" key="7">
    <source>
        <dbReference type="ARBA" id="ARBA00023150"/>
    </source>
</evidence>
<dbReference type="PANTHER" id="PTHR19136">
    <property type="entry name" value="MOLYBDENUM COFACTOR GUANYLYLTRANSFERASE"/>
    <property type="match status" value="1"/>
</dbReference>
<dbReference type="Gene3D" id="3.90.550.10">
    <property type="entry name" value="Spore Coat Polysaccharide Biosynthesis Protein SpsA, Chain A"/>
    <property type="match status" value="1"/>
</dbReference>
<evidence type="ECO:0000256" key="1">
    <source>
        <dbReference type="ARBA" id="ARBA00022490"/>
    </source>
</evidence>
<evidence type="ECO:0000313" key="11">
    <source>
        <dbReference type="Proteomes" id="UP000199656"/>
    </source>
</evidence>
<keyword evidence="11" id="KW-1185">Reference proteome</keyword>
<dbReference type="Pfam" id="PF12804">
    <property type="entry name" value="NTP_transf_3"/>
    <property type="match status" value="1"/>
</dbReference>
<dbReference type="GO" id="GO:0016779">
    <property type="term" value="F:nucleotidyltransferase activity"/>
    <property type="evidence" value="ECO:0007669"/>
    <property type="project" value="TreeGrafter"/>
</dbReference>
<accession>A0A1H4CSM7</accession>
<dbReference type="OrthoDB" id="9788394at2"/>
<keyword evidence="7" id="KW-0501">Molybdenum cofactor biosynthesis</keyword>
<keyword evidence="2" id="KW-0808">Transferase</keyword>
<dbReference type="GO" id="GO:0006777">
    <property type="term" value="P:Mo-molybdopterin cofactor biosynthetic process"/>
    <property type="evidence" value="ECO:0007669"/>
    <property type="project" value="UniProtKB-KW"/>
</dbReference>
<protein>
    <submittedName>
        <fullName evidence="10">Molybdopterin-guanine dinucleotide biosynthesis protein A</fullName>
    </submittedName>
</protein>
<dbReference type="Proteomes" id="UP000199656">
    <property type="component" value="Unassembled WGS sequence"/>
</dbReference>
<keyword evidence="5" id="KW-0460">Magnesium</keyword>
<dbReference type="RefSeq" id="WP_089762528.1">
    <property type="nucleotide sequence ID" value="NZ_BKAT01000017.1"/>
</dbReference>
<dbReference type="PANTHER" id="PTHR19136:SF81">
    <property type="entry name" value="MOLYBDENUM COFACTOR GUANYLYLTRANSFERASE"/>
    <property type="match status" value="1"/>
</dbReference>
<organism evidence="10 11">
    <name type="scientific">Chitinophaga terrae</name>
    <name type="common">ex Kim and Jung 2007</name>
    <dbReference type="NCBI Taxonomy" id="408074"/>
    <lineage>
        <taxon>Bacteria</taxon>
        <taxon>Pseudomonadati</taxon>
        <taxon>Bacteroidota</taxon>
        <taxon>Chitinophagia</taxon>
        <taxon>Chitinophagales</taxon>
        <taxon>Chitinophagaceae</taxon>
        <taxon>Chitinophaga</taxon>
    </lineage>
</organism>
<dbReference type="InterPro" id="IPR025877">
    <property type="entry name" value="MobA-like_NTP_Trfase"/>
</dbReference>
<reference evidence="11" key="1">
    <citation type="submission" date="2016-10" db="EMBL/GenBank/DDBJ databases">
        <authorList>
            <person name="Varghese N."/>
            <person name="Submissions S."/>
        </authorList>
    </citation>
    <scope>NUCLEOTIDE SEQUENCE [LARGE SCALE GENOMIC DNA]</scope>
    <source>
        <strain evidence="11">DSM 23920</strain>
    </source>
</reference>
<dbReference type="SUPFAM" id="SSF53448">
    <property type="entry name" value="Nucleotide-diphospho-sugar transferases"/>
    <property type="match status" value="1"/>
</dbReference>
<proteinExistence type="predicted"/>
<evidence type="ECO:0000256" key="6">
    <source>
        <dbReference type="ARBA" id="ARBA00023134"/>
    </source>
</evidence>
<evidence type="ECO:0000256" key="2">
    <source>
        <dbReference type="ARBA" id="ARBA00022679"/>
    </source>
</evidence>
<keyword evidence="1" id="KW-0963">Cytoplasm</keyword>
<name>A0A1H4CSM7_9BACT</name>
<dbReference type="GO" id="GO:0005525">
    <property type="term" value="F:GTP binding"/>
    <property type="evidence" value="ECO:0007669"/>
    <property type="project" value="UniProtKB-KW"/>
</dbReference>
<evidence type="ECO:0000259" key="9">
    <source>
        <dbReference type="Pfam" id="PF12804"/>
    </source>
</evidence>
<dbReference type="InterPro" id="IPR029044">
    <property type="entry name" value="Nucleotide-diphossugar_trans"/>
</dbReference>
<dbReference type="EMBL" id="FNRL01000011">
    <property type="protein sequence ID" value="SEA63405.1"/>
    <property type="molecule type" value="Genomic_DNA"/>
</dbReference>
<dbReference type="STRING" id="408074.SAMN05660909_02773"/>
<dbReference type="AlphaFoldDB" id="A0A1H4CSM7"/>
<evidence type="ECO:0000256" key="4">
    <source>
        <dbReference type="ARBA" id="ARBA00022741"/>
    </source>
</evidence>
<dbReference type="GO" id="GO:0046872">
    <property type="term" value="F:metal ion binding"/>
    <property type="evidence" value="ECO:0007669"/>
    <property type="project" value="UniProtKB-KW"/>
</dbReference>